<evidence type="ECO:0000313" key="3">
    <source>
        <dbReference type="EMBL" id="KAH7951210.1"/>
    </source>
</evidence>
<organism evidence="3 4">
    <name type="scientific">Rhipicephalus sanguineus</name>
    <name type="common">Brown dog tick</name>
    <name type="synonym">Ixodes sanguineus</name>
    <dbReference type="NCBI Taxonomy" id="34632"/>
    <lineage>
        <taxon>Eukaryota</taxon>
        <taxon>Metazoa</taxon>
        <taxon>Ecdysozoa</taxon>
        <taxon>Arthropoda</taxon>
        <taxon>Chelicerata</taxon>
        <taxon>Arachnida</taxon>
        <taxon>Acari</taxon>
        <taxon>Parasitiformes</taxon>
        <taxon>Ixodida</taxon>
        <taxon>Ixodoidea</taxon>
        <taxon>Ixodidae</taxon>
        <taxon>Rhipicephalinae</taxon>
        <taxon>Rhipicephalus</taxon>
        <taxon>Rhipicephalus</taxon>
    </lineage>
</organism>
<feature type="transmembrane region" description="Helical" evidence="2">
    <location>
        <begin position="195"/>
        <end position="221"/>
    </location>
</feature>
<dbReference type="EMBL" id="JABSTV010001251">
    <property type="protein sequence ID" value="KAH7951210.1"/>
    <property type="molecule type" value="Genomic_DNA"/>
</dbReference>
<comment type="caution">
    <text evidence="3">The sequence shown here is derived from an EMBL/GenBank/DDBJ whole genome shotgun (WGS) entry which is preliminary data.</text>
</comment>
<dbReference type="AlphaFoldDB" id="A0A9D4PQM0"/>
<feature type="compositionally biased region" description="Basic and acidic residues" evidence="1">
    <location>
        <begin position="60"/>
        <end position="70"/>
    </location>
</feature>
<evidence type="ECO:0000256" key="2">
    <source>
        <dbReference type="SAM" id="Phobius"/>
    </source>
</evidence>
<evidence type="ECO:0000256" key="1">
    <source>
        <dbReference type="SAM" id="MobiDB-lite"/>
    </source>
</evidence>
<sequence>MRVPDLPFSRGNSPADSLCATPNQFLNLPSPGEHRRHSMQDGRSAHNNHHHHRRHRDRKRSCPDVRSSADRRRRGSRSPMAPHALTVSSGAESMSVTPSSSRRSSASSQSRRSSRDSESCPHSRRSSRADDGSRRRESSIAGPEASRRKGSSLLPPDVDAGSRRASKAPSLLVTDEETGQQRKPDDELDSPKRRIIIFVISSVACFILLMSVVLIAVTLTISPAIDSIGTSSNKAALTQEPMKGCWCLIGSVV</sequence>
<keyword evidence="2" id="KW-0472">Membrane</keyword>
<protein>
    <submittedName>
        <fullName evidence="3">Uncharacterized protein</fullName>
    </submittedName>
</protein>
<dbReference type="VEuPathDB" id="VectorBase:RSAN_038433"/>
<name>A0A9D4PQM0_RHISA</name>
<evidence type="ECO:0000313" key="4">
    <source>
        <dbReference type="Proteomes" id="UP000821837"/>
    </source>
</evidence>
<keyword evidence="2" id="KW-1133">Transmembrane helix</keyword>
<reference evidence="3" key="2">
    <citation type="submission" date="2021-09" db="EMBL/GenBank/DDBJ databases">
        <authorList>
            <person name="Jia N."/>
            <person name="Wang J."/>
            <person name="Shi W."/>
            <person name="Du L."/>
            <person name="Sun Y."/>
            <person name="Zhan W."/>
            <person name="Jiang J."/>
            <person name="Wang Q."/>
            <person name="Zhang B."/>
            <person name="Ji P."/>
            <person name="Sakyi L.B."/>
            <person name="Cui X."/>
            <person name="Yuan T."/>
            <person name="Jiang B."/>
            <person name="Yang W."/>
            <person name="Lam T.T.-Y."/>
            <person name="Chang Q."/>
            <person name="Ding S."/>
            <person name="Wang X."/>
            <person name="Zhu J."/>
            <person name="Ruan X."/>
            <person name="Zhao L."/>
            <person name="Wei J."/>
            <person name="Que T."/>
            <person name="Du C."/>
            <person name="Cheng J."/>
            <person name="Dai P."/>
            <person name="Han X."/>
            <person name="Huang E."/>
            <person name="Gao Y."/>
            <person name="Liu J."/>
            <person name="Shao H."/>
            <person name="Ye R."/>
            <person name="Li L."/>
            <person name="Wei W."/>
            <person name="Wang X."/>
            <person name="Wang C."/>
            <person name="Huo Q."/>
            <person name="Li W."/>
            <person name="Guo W."/>
            <person name="Chen H."/>
            <person name="Chen S."/>
            <person name="Zhou L."/>
            <person name="Zhou L."/>
            <person name="Ni X."/>
            <person name="Tian J."/>
            <person name="Zhou Y."/>
            <person name="Sheng Y."/>
            <person name="Liu T."/>
            <person name="Pan Y."/>
            <person name="Xia L."/>
            <person name="Li J."/>
            <person name="Zhao F."/>
            <person name="Cao W."/>
        </authorList>
    </citation>
    <scope>NUCLEOTIDE SEQUENCE</scope>
    <source>
        <strain evidence="3">Rsan-2018</strain>
        <tissue evidence="3">Larvae</tissue>
    </source>
</reference>
<accession>A0A9D4PQM0</accession>
<feature type="compositionally biased region" description="Low complexity" evidence="1">
    <location>
        <begin position="93"/>
        <end position="111"/>
    </location>
</feature>
<gene>
    <name evidence="3" type="ORF">HPB52_006311</name>
</gene>
<reference evidence="3" key="1">
    <citation type="journal article" date="2020" name="Cell">
        <title>Large-Scale Comparative Analyses of Tick Genomes Elucidate Their Genetic Diversity and Vector Capacities.</title>
        <authorList>
            <consortium name="Tick Genome and Microbiome Consortium (TIGMIC)"/>
            <person name="Jia N."/>
            <person name="Wang J."/>
            <person name="Shi W."/>
            <person name="Du L."/>
            <person name="Sun Y."/>
            <person name="Zhan W."/>
            <person name="Jiang J.F."/>
            <person name="Wang Q."/>
            <person name="Zhang B."/>
            <person name="Ji P."/>
            <person name="Bell-Sakyi L."/>
            <person name="Cui X.M."/>
            <person name="Yuan T.T."/>
            <person name="Jiang B.G."/>
            <person name="Yang W.F."/>
            <person name="Lam T.T."/>
            <person name="Chang Q.C."/>
            <person name="Ding S.J."/>
            <person name="Wang X.J."/>
            <person name="Zhu J.G."/>
            <person name="Ruan X.D."/>
            <person name="Zhao L."/>
            <person name="Wei J.T."/>
            <person name="Ye R.Z."/>
            <person name="Que T.C."/>
            <person name="Du C.H."/>
            <person name="Zhou Y.H."/>
            <person name="Cheng J.X."/>
            <person name="Dai P.F."/>
            <person name="Guo W.B."/>
            <person name="Han X.H."/>
            <person name="Huang E.J."/>
            <person name="Li L.F."/>
            <person name="Wei W."/>
            <person name="Gao Y.C."/>
            <person name="Liu J.Z."/>
            <person name="Shao H.Z."/>
            <person name="Wang X."/>
            <person name="Wang C.C."/>
            <person name="Yang T.C."/>
            <person name="Huo Q.B."/>
            <person name="Li W."/>
            <person name="Chen H.Y."/>
            <person name="Chen S.E."/>
            <person name="Zhou L.G."/>
            <person name="Ni X.B."/>
            <person name="Tian J.H."/>
            <person name="Sheng Y."/>
            <person name="Liu T."/>
            <person name="Pan Y.S."/>
            <person name="Xia L.Y."/>
            <person name="Li J."/>
            <person name="Zhao F."/>
            <person name="Cao W.C."/>
        </authorList>
    </citation>
    <scope>NUCLEOTIDE SEQUENCE</scope>
    <source>
        <strain evidence="3">Rsan-2018</strain>
    </source>
</reference>
<keyword evidence="2" id="KW-0812">Transmembrane</keyword>
<keyword evidence="4" id="KW-1185">Reference proteome</keyword>
<feature type="region of interest" description="Disordered" evidence="1">
    <location>
        <begin position="1"/>
        <end position="187"/>
    </location>
</feature>
<feature type="compositionally biased region" description="Basic and acidic residues" evidence="1">
    <location>
        <begin position="113"/>
        <end position="138"/>
    </location>
</feature>
<feature type="compositionally biased region" description="Basic residues" evidence="1">
    <location>
        <begin position="46"/>
        <end position="59"/>
    </location>
</feature>
<dbReference type="Proteomes" id="UP000821837">
    <property type="component" value="Chromosome 5"/>
</dbReference>
<feature type="compositionally biased region" description="Polar residues" evidence="1">
    <location>
        <begin position="10"/>
        <end position="27"/>
    </location>
</feature>
<proteinExistence type="predicted"/>